<dbReference type="OrthoDB" id="9806267at2"/>
<gene>
    <name evidence="5" type="primary">lytC_2</name>
    <name evidence="5" type="ORF">BN990_01772</name>
</gene>
<dbReference type="GO" id="GO:0009253">
    <property type="term" value="P:peptidoglycan catabolic process"/>
    <property type="evidence" value="ECO:0007669"/>
    <property type="project" value="InterPro"/>
</dbReference>
<dbReference type="PANTHER" id="PTHR30404">
    <property type="entry name" value="N-ACETYLMURAMOYL-L-ALANINE AMIDASE"/>
    <property type="match status" value="1"/>
</dbReference>
<dbReference type="STRING" id="1462526.BN990_01772"/>
<dbReference type="SUPFAM" id="SSF53187">
    <property type="entry name" value="Zn-dependent exopeptidases"/>
    <property type="match status" value="1"/>
</dbReference>
<dbReference type="InterPro" id="IPR002508">
    <property type="entry name" value="MurNAc-LAA_cat"/>
</dbReference>
<evidence type="ECO:0000259" key="4">
    <source>
        <dbReference type="PROSITE" id="PS51781"/>
    </source>
</evidence>
<feature type="signal peptide" evidence="3">
    <location>
        <begin position="1"/>
        <end position="25"/>
    </location>
</feature>
<dbReference type="GO" id="GO:0008745">
    <property type="term" value="F:N-acetylmuramoyl-L-alanine amidase activity"/>
    <property type="evidence" value="ECO:0007669"/>
    <property type="project" value="InterPro"/>
</dbReference>
<dbReference type="PROSITE" id="PS51781">
    <property type="entry name" value="SH3B"/>
    <property type="match status" value="1"/>
</dbReference>
<reference evidence="5 6" key="1">
    <citation type="submission" date="2014-03" db="EMBL/GenBank/DDBJ databases">
        <authorList>
            <person name="Urmite Genomes U."/>
        </authorList>
    </citation>
    <scope>NUCLEOTIDE SEQUENCE [LARGE SCALE GENOMIC DNA]</scope>
    <source>
        <strain evidence="5 6">Vm-5</strain>
    </source>
</reference>
<dbReference type="SMART" id="SM00287">
    <property type="entry name" value="SH3b"/>
    <property type="match status" value="2"/>
</dbReference>
<dbReference type="GO" id="GO:0030288">
    <property type="term" value="C:outer membrane-bounded periplasmic space"/>
    <property type="evidence" value="ECO:0007669"/>
    <property type="project" value="TreeGrafter"/>
</dbReference>
<dbReference type="RefSeq" id="WP_038243457.1">
    <property type="nucleotide sequence ID" value="NZ_BNER01000002.1"/>
</dbReference>
<dbReference type="Pfam" id="PF01520">
    <property type="entry name" value="Amidase_3"/>
    <property type="match status" value="1"/>
</dbReference>
<dbReference type="InterPro" id="IPR050695">
    <property type="entry name" value="N-acetylmuramoyl_amidase_3"/>
</dbReference>
<evidence type="ECO:0000313" key="6">
    <source>
        <dbReference type="Proteomes" id="UP000028875"/>
    </source>
</evidence>
<dbReference type="Gene3D" id="2.30.30.40">
    <property type="entry name" value="SH3 Domains"/>
    <property type="match status" value="2"/>
</dbReference>
<organism evidence="5 6">
    <name type="scientific">Virgibacillus massiliensis</name>
    <dbReference type="NCBI Taxonomy" id="1462526"/>
    <lineage>
        <taxon>Bacteria</taxon>
        <taxon>Bacillati</taxon>
        <taxon>Bacillota</taxon>
        <taxon>Bacilli</taxon>
        <taxon>Bacillales</taxon>
        <taxon>Bacillaceae</taxon>
        <taxon>Virgibacillus</taxon>
    </lineage>
</organism>
<dbReference type="Proteomes" id="UP000028875">
    <property type="component" value="Unassembled WGS sequence"/>
</dbReference>
<protein>
    <submittedName>
        <fullName evidence="5">N-acetylmuramoyl-L-alanine amidase LytC</fullName>
    </submittedName>
</protein>
<reference evidence="6" key="2">
    <citation type="submission" date="2014-05" db="EMBL/GenBank/DDBJ databases">
        <title>Draft genome sequence of Virgibacillus massiliensis Vm-5.</title>
        <authorList>
            <person name="Khelaifia S."/>
            <person name="Croce O."/>
            <person name="Lagier J.C."/>
            <person name="Raoult D."/>
        </authorList>
    </citation>
    <scope>NUCLEOTIDE SEQUENCE [LARGE SCALE GENOMIC DNA]</scope>
    <source>
        <strain evidence="6">Vm-5</strain>
    </source>
</reference>
<comment type="caution">
    <text evidence="5">The sequence shown here is derived from an EMBL/GenBank/DDBJ whole genome shotgun (WGS) entry which is preliminary data.</text>
</comment>
<dbReference type="eggNOG" id="COG0860">
    <property type="taxonomic scope" value="Bacteria"/>
</dbReference>
<dbReference type="GO" id="GO:0071555">
    <property type="term" value="P:cell wall organization"/>
    <property type="evidence" value="ECO:0007669"/>
    <property type="project" value="UniProtKB-KW"/>
</dbReference>
<dbReference type="CDD" id="cd02696">
    <property type="entry name" value="MurNAc-LAA"/>
    <property type="match status" value="1"/>
</dbReference>
<evidence type="ECO:0000256" key="3">
    <source>
        <dbReference type="SAM" id="SignalP"/>
    </source>
</evidence>
<dbReference type="SMART" id="SM00646">
    <property type="entry name" value="Ami_3"/>
    <property type="match status" value="1"/>
</dbReference>
<keyword evidence="1" id="KW-0378">Hydrolase</keyword>
<dbReference type="EMBL" id="CCDP010000001">
    <property type="protein sequence ID" value="CDQ39470.1"/>
    <property type="molecule type" value="Genomic_DNA"/>
</dbReference>
<feature type="domain" description="SH3b" evidence="4">
    <location>
        <begin position="25"/>
        <end position="87"/>
    </location>
</feature>
<evidence type="ECO:0000313" key="5">
    <source>
        <dbReference type="EMBL" id="CDQ39470.1"/>
    </source>
</evidence>
<dbReference type="PANTHER" id="PTHR30404:SF0">
    <property type="entry name" value="N-ACETYLMURAMOYL-L-ALANINE AMIDASE AMIC"/>
    <property type="match status" value="1"/>
</dbReference>
<evidence type="ECO:0000256" key="1">
    <source>
        <dbReference type="ARBA" id="ARBA00022801"/>
    </source>
</evidence>
<keyword evidence="3" id="KW-0732">Signal</keyword>
<evidence type="ECO:0000256" key="2">
    <source>
        <dbReference type="ARBA" id="ARBA00023316"/>
    </source>
</evidence>
<sequence precursor="true">MAVAKQFLLSSILLCIVFVPSIAFAKNGSISGNNVNIRSGPGTNFGVIDQANEGEHYPIIQEKGEWIEVQLSNGTGWIINSYIDISHPQESEATTSVSPPSTITIANNHTQIRSGPSTDEPIEHFAKKGSVFNVLSVDGDWYEIQNDEVHGYLLQALADPINLPTASRFFNKTIVIDAGHGGRDVGAIGVAETFEKDIALLTAMELKQELTMLGADVRLTRTSDEFIPLGSRISFSNLVATDAFISIHYNSVPESPTVSGIETYYYQDYNDGLASQIQSELVKATGANDRGTSFGDFLVLRQSLKASVLLELGFISNQEQESLLDTTAYQKKLVSGIVNGLASYFASNER</sequence>
<keyword evidence="2" id="KW-0961">Cell wall biogenesis/degradation</keyword>
<name>A0A024QBC6_9BACI</name>
<dbReference type="Gene3D" id="3.40.630.40">
    <property type="entry name" value="Zn-dependent exopeptidases"/>
    <property type="match status" value="1"/>
</dbReference>
<accession>A0A024QBC6</accession>
<dbReference type="AlphaFoldDB" id="A0A024QBC6"/>
<dbReference type="Pfam" id="PF08239">
    <property type="entry name" value="SH3_3"/>
    <property type="match status" value="2"/>
</dbReference>
<dbReference type="InterPro" id="IPR003646">
    <property type="entry name" value="SH3-like_bac-type"/>
</dbReference>
<feature type="chain" id="PRO_5001532588" evidence="3">
    <location>
        <begin position="26"/>
        <end position="350"/>
    </location>
</feature>
<proteinExistence type="predicted"/>
<keyword evidence="6" id="KW-1185">Reference proteome</keyword>